<comment type="similarity">
    <text evidence="1">Belongs to the isochorismatase family.</text>
</comment>
<dbReference type="PANTHER" id="PTHR43540:SF1">
    <property type="entry name" value="ISOCHORISMATASE HYDROLASE"/>
    <property type="match status" value="1"/>
</dbReference>
<dbReference type="PANTHER" id="PTHR43540">
    <property type="entry name" value="PEROXYUREIDOACRYLATE/UREIDOACRYLATE AMIDOHYDROLASE-RELATED"/>
    <property type="match status" value="1"/>
</dbReference>
<keyword evidence="2" id="KW-0378">Hydrolase</keyword>
<dbReference type="GO" id="GO:0016787">
    <property type="term" value="F:hydrolase activity"/>
    <property type="evidence" value="ECO:0007669"/>
    <property type="project" value="UniProtKB-KW"/>
</dbReference>
<evidence type="ECO:0000256" key="1">
    <source>
        <dbReference type="ARBA" id="ARBA00006336"/>
    </source>
</evidence>
<feature type="non-terminal residue" evidence="4">
    <location>
        <position position="1"/>
    </location>
</feature>
<dbReference type="Proteomes" id="UP000258309">
    <property type="component" value="Unassembled WGS sequence"/>
</dbReference>
<feature type="domain" description="Isochorismatase-like" evidence="3">
    <location>
        <begin position="34"/>
        <end position="217"/>
    </location>
</feature>
<dbReference type="InterPro" id="IPR050272">
    <property type="entry name" value="Isochorismatase-like_hydrls"/>
</dbReference>
<accession>A0A3E2H0D3</accession>
<name>A0A3E2H0D3_SCYLI</name>
<reference evidence="4 5" key="1">
    <citation type="submission" date="2018-05" db="EMBL/GenBank/DDBJ databases">
        <title>Draft genome sequence of Scytalidium lignicola DSM 105466, a ubiquitous saprotrophic fungus.</title>
        <authorList>
            <person name="Buettner E."/>
            <person name="Gebauer A.M."/>
            <person name="Hofrichter M."/>
            <person name="Liers C."/>
            <person name="Kellner H."/>
        </authorList>
    </citation>
    <scope>NUCLEOTIDE SEQUENCE [LARGE SCALE GENOMIC DNA]</scope>
    <source>
        <strain evidence="4 5">DSM 105466</strain>
    </source>
</reference>
<evidence type="ECO:0000313" key="4">
    <source>
        <dbReference type="EMBL" id="RFU26443.1"/>
    </source>
</evidence>
<dbReference type="SUPFAM" id="SSF52499">
    <property type="entry name" value="Isochorismatase-like hydrolases"/>
    <property type="match status" value="1"/>
</dbReference>
<keyword evidence="5" id="KW-1185">Reference proteome</keyword>
<dbReference type="InterPro" id="IPR000868">
    <property type="entry name" value="Isochorismatase-like_dom"/>
</dbReference>
<organism evidence="4 5">
    <name type="scientific">Scytalidium lignicola</name>
    <name type="common">Hyphomycete</name>
    <dbReference type="NCBI Taxonomy" id="5539"/>
    <lineage>
        <taxon>Eukaryota</taxon>
        <taxon>Fungi</taxon>
        <taxon>Dikarya</taxon>
        <taxon>Ascomycota</taxon>
        <taxon>Pezizomycotina</taxon>
        <taxon>Leotiomycetes</taxon>
        <taxon>Leotiomycetes incertae sedis</taxon>
        <taxon>Scytalidium</taxon>
    </lineage>
</organism>
<dbReference type="InterPro" id="IPR036380">
    <property type="entry name" value="Isochorismatase-like_sf"/>
</dbReference>
<sequence>MPSVIPESLLESYAASGFAQSPSRRGYEFGPHPALIIVDICSAYLTPGCSLYAPDRFDAALGKAEELITLFRRFHLPIIFTKIVYRTPGDAGVWNQKAPGAISNFVDNNPMGDFPPTSSICHPDPTRDLEIVIEKQYPSSFFETPLVSRLNSMRVDTTVICGFSTSGCVRATTLDAMQYGFRPFVVGEACGDRHEWVQEANLFDLQAKYAEVVSVADMADLLQKET</sequence>
<evidence type="ECO:0000313" key="5">
    <source>
        <dbReference type="Proteomes" id="UP000258309"/>
    </source>
</evidence>
<protein>
    <recommendedName>
        <fullName evidence="3">Isochorismatase-like domain-containing protein</fullName>
    </recommendedName>
</protein>
<dbReference type="OMA" id="VCNAYWS"/>
<dbReference type="STRING" id="5539.A0A3E2H0D3"/>
<gene>
    <name evidence="4" type="ORF">B7463_g9885</name>
</gene>
<proteinExistence type="inferred from homology"/>
<comment type="caution">
    <text evidence="4">The sequence shown here is derived from an EMBL/GenBank/DDBJ whole genome shotgun (WGS) entry which is preliminary data.</text>
</comment>
<dbReference type="EMBL" id="NCSJ02000261">
    <property type="protein sequence ID" value="RFU26443.1"/>
    <property type="molecule type" value="Genomic_DNA"/>
</dbReference>
<evidence type="ECO:0000256" key="2">
    <source>
        <dbReference type="ARBA" id="ARBA00022801"/>
    </source>
</evidence>
<dbReference type="OrthoDB" id="1739143at2759"/>
<dbReference type="Pfam" id="PF00857">
    <property type="entry name" value="Isochorismatase"/>
    <property type="match status" value="1"/>
</dbReference>
<feature type="non-terminal residue" evidence="4">
    <location>
        <position position="226"/>
    </location>
</feature>
<dbReference type="Gene3D" id="3.40.50.850">
    <property type="entry name" value="Isochorismatase-like"/>
    <property type="match status" value="1"/>
</dbReference>
<evidence type="ECO:0000259" key="3">
    <source>
        <dbReference type="Pfam" id="PF00857"/>
    </source>
</evidence>
<dbReference type="AlphaFoldDB" id="A0A3E2H0D3"/>